<dbReference type="InterPro" id="IPR016130">
    <property type="entry name" value="Tyr_Pase_AS"/>
</dbReference>
<dbReference type="SMART" id="SM00404">
    <property type="entry name" value="PTPc_motif"/>
    <property type="match status" value="1"/>
</dbReference>
<keyword evidence="5" id="KW-1185">Reference proteome</keyword>
<evidence type="ECO:0000259" key="3">
    <source>
        <dbReference type="PROSITE" id="PS50056"/>
    </source>
</evidence>
<dbReference type="VEuPathDB" id="FungiDB:TRICI_000226"/>
<dbReference type="InterPro" id="IPR003595">
    <property type="entry name" value="Tyr_Pase_cat"/>
</dbReference>
<dbReference type="CDD" id="cd00047">
    <property type="entry name" value="PTPc"/>
    <property type="match status" value="1"/>
</dbReference>
<evidence type="ECO:0000313" key="5">
    <source>
        <dbReference type="Proteomes" id="UP000761534"/>
    </source>
</evidence>
<dbReference type="PANTHER" id="PTHR19134">
    <property type="entry name" value="RECEPTOR-TYPE TYROSINE-PROTEIN PHOSPHATASE"/>
    <property type="match status" value="1"/>
</dbReference>
<dbReference type="OrthoDB" id="10253954at2759"/>
<dbReference type="PROSITE" id="PS50055">
    <property type="entry name" value="TYR_PHOSPHATASE_PTP"/>
    <property type="match status" value="1"/>
</dbReference>
<dbReference type="Proteomes" id="UP000761534">
    <property type="component" value="Unassembled WGS sequence"/>
</dbReference>
<dbReference type="Pfam" id="PF00102">
    <property type="entry name" value="Y_phosphatase"/>
    <property type="match status" value="1"/>
</dbReference>
<organism evidence="4 5">
    <name type="scientific">Trichomonascus ciferrii</name>
    <dbReference type="NCBI Taxonomy" id="44093"/>
    <lineage>
        <taxon>Eukaryota</taxon>
        <taxon>Fungi</taxon>
        <taxon>Dikarya</taxon>
        <taxon>Ascomycota</taxon>
        <taxon>Saccharomycotina</taxon>
        <taxon>Dipodascomycetes</taxon>
        <taxon>Dipodascales</taxon>
        <taxon>Trichomonascaceae</taxon>
        <taxon>Trichomonascus</taxon>
        <taxon>Trichomonascus ciferrii complex</taxon>
    </lineage>
</organism>
<protein>
    <recommendedName>
        <fullName evidence="6">Protein-tyrosine-phosphatase</fullName>
    </recommendedName>
</protein>
<gene>
    <name evidence="4" type="ORF">TRICI_000226</name>
</gene>
<evidence type="ECO:0000256" key="1">
    <source>
        <dbReference type="ARBA" id="ARBA00009649"/>
    </source>
</evidence>
<feature type="domain" description="Tyrosine-protein phosphatase" evidence="2">
    <location>
        <begin position="86"/>
        <end position="346"/>
    </location>
</feature>
<dbReference type="PRINTS" id="PR00700">
    <property type="entry name" value="PRTYPHPHTASE"/>
</dbReference>
<feature type="domain" description="Tyrosine specific protein phosphatases" evidence="3">
    <location>
        <begin position="261"/>
        <end position="337"/>
    </location>
</feature>
<dbReference type="InterPro" id="IPR050348">
    <property type="entry name" value="Protein-Tyr_Phosphatase"/>
</dbReference>
<evidence type="ECO:0008006" key="6">
    <source>
        <dbReference type="Google" id="ProtNLM"/>
    </source>
</evidence>
<proteinExistence type="inferred from homology"/>
<dbReference type="PANTHER" id="PTHR19134:SF449">
    <property type="entry name" value="TYROSINE-PROTEIN PHOSPHATASE 1"/>
    <property type="match status" value="1"/>
</dbReference>
<evidence type="ECO:0000259" key="2">
    <source>
        <dbReference type="PROSITE" id="PS50055"/>
    </source>
</evidence>
<sequence length="348" mass="39939">MVCSWPSEIMVWVDNDTRNSEVEVGFVPTGGPMPLIDKGRYQILLSMKWKLNFLNTQNPGVAKGPISPVIENKEIPQYLAKDKTTLMAEFQQLGSEEAERVSIKQNEENDWSVTDGVRNKDRNRYINVVPWDKTRVKLKTDNDEESDYINASWVNLLGKDYIAAQAPLNHTIPHFWDMIRQNNVHVVVMLTEVDHGCTKYWSDDDKFELNNESGVECVDVCQVNDHYTIRKFVLNGDYEVYHFHFTTWIDFGSPDASASLTDFVRDVNEKNSLYNDGTGPLLVHCSAGIGRTGTYLAVDAVLQNGQDQEQNPDLIFDLVSDMRKQRAGMVQRLEQYVYIHKELKKLYC</sequence>
<comment type="caution">
    <text evidence="4">The sequence shown here is derived from an EMBL/GenBank/DDBJ whole genome shotgun (WGS) entry which is preliminary data.</text>
</comment>
<dbReference type="EMBL" id="SWFS01000024">
    <property type="protein sequence ID" value="KAA8917625.1"/>
    <property type="molecule type" value="Genomic_DNA"/>
</dbReference>
<dbReference type="PROSITE" id="PS00383">
    <property type="entry name" value="TYR_PHOSPHATASE_1"/>
    <property type="match status" value="1"/>
</dbReference>
<dbReference type="InterPro" id="IPR000242">
    <property type="entry name" value="PTP_cat"/>
</dbReference>
<dbReference type="AlphaFoldDB" id="A0A642VE06"/>
<dbReference type="PROSITE" id="PS50056">
    <property type="entry name" value="TYR_PHOSPHATASE_2"/>
    <property type="match status" value="1"/>
</dbReference>
<dbReference type="GO" id="GO:0004725">
    <property type="term" value="F:protein tyrosine phosphatase activity"/>
    <property type="evidence" value="ECO:0007669"/>
    <property type="project" value="InterPro"/>
</dbReference>
<accession>A0A642VE06</accession>
<dbReference type="Gene3D" id="3.90.190.10">
    <property type="entry name" value="Protein tyrosine phosphatase superfamily"/>
    <property type="match status" value="1"/>
</dbReference>
<name>A0A642VE06_9ASCO</name>
<evidence type="ECO:0000313" key="4">
    <source>
        <dbReference type="EMBL" id="KAA8917625.1"/>
    </source>
</evidence>
<reference evidence="4" key="1">
    <citation type="journal article" date="2019" name="G3 (Bethesda)">
        <title>Genome Assemblies of Two Rare Opportunistic Yeast Pathogens: Diutina rugosa (syn. Candida rugosa) and Trichomonascus ciferrii (syn. Candida ciferrii).</title>
        <authorList>
            <person name="Mixao V."/>
            <person name="Saus E."/>
            <person name="Hansen A.P."/>
            <person name="Lass-Florl C."/>
            <person name="Gabaldon T."/>
        </authorList>
    </citation>
    <scope>NUCLEOTIDE SEQUENCE</scope>
    <source>
        <strain evidence="4">CBS 4856</strain>
    </source>
</reference>
<dbReference type="SMART" id="SM00194">
    <property type="entry name" value="PTPc"/>
    <property type="match status" value="1"/>
</dbReference>
<dbReference type="InterPro" id="IPR000387">
    <property type="entry name" value="Tyr_Pase_dom"/>
</dbReference>
<comment type="similarity">
    <text evidence="1">Belongs to the protein-tyrosine phosphatase family. Non-receptor class subfamily.</text>
</comment>
<dbReference type="SUPFAM" id="SSF52799">
    <property type="entry name" value="(Phosphotyrosine protein) phosphatases II"/>
    <property type="match status" value="1"/>
</dbReference>
<dbReference type="InterPro" id="IPR029021">
    <property type="entry name" value="Prot-tyrosine_phosphatase-like"/>
</dbReference>